<dbReference type="Gene3D" id="3.30.460.10">
    <property type="entry name" value="Beta Polymerase, domain 2"/>
    <property type="match status" value="1"/>
</dbReference>
<sequence>MLLISEESPLGYDDREKISSEWSSSSLLEEVANKIIETIKPTVQSDYIRRNIAEYIEKLINTHFLDSNQNPPKVFLFGSVPLKTYLPDGDLDLTVLAPLSTPQDLCNVLQEAEKILDNKFRIRNVRFIAAEVPVIKCFVDDIPVDICFFKSGEGGLHALLFLEKVDVLIGRDELFKRSVLLIKAWCFYESMILGSSHSLLSTFGLEIMILHVVNYAKDLISGPFSVLCTFLKYYSDFDWDQFGVSLGGIVVLSHLPRIVVIDPPNIPVGGRRYFADEEIQSLKRDTQEHRTFPRKFLNIFDPFVESNNIGRSVSKGNSRRIRMAMKHGYEKLKTILEMREEKAVDDLNSFFINIINKNAHGVRADEKVCEEVIPVPVPVPVPDLTSQSVTQATNDSDEEIHRVHTPVTDVLSLDYPPMQIWPVQLAVPIIRRRFRIIPLEHFYRRRRFPYQNHPSQPQFLPFCLMTFQSHYTTCPIGNSSNTGFNF</sequence>
<dbReference type="EMBL" id="LFYR01000580">
    <property type="protein sequence ID" value="KMZ73453.1"/>
    <property type="molecule type" value="Genomic_DNA"/>
</dbReference>
<evidence type="ECO:0000313" key="3">
    <source>
        <dbReference type="EMBL" id="KMZ73453.1"/>
    </source>
</evidence>
<feature type="domain" description="PAP/OAS1 substrate-binding-related" evidence="2">
    <location>
        <begin position="169"/>
        <end position="354"/>
    </location>
</feature>
<dbReference type="PANTHER" id="PTHR45979:SF30">
    <property type="entry name" value="NUCLEOTIDYLTRANSFERASE"/>
    <property type="match status" value="1"/>
</dbReference>
<proteinExistence type="predicted"/>
<dbReference type="OMA" id="CERYFQS"/>
<dbReference type="Pfam" id="PF22600">
    <property type="entry name" value="MTPAP-like_central"/>
    <property type="match status" value="1"/>
</dbReference>
<dbReference type="CDD" id="cd05402">
    <property type="entry name" value="NT_PAP_TUTase"/>
    <property type="match status" value="1"/>
</dbReference>
<dbReference type="STRING" id="29655.A0A0K9PWL2"/>
<comment type="caution">
    <text evidence="3">The sequence shown here is derived from an EMBL/GenBank/DDBJ whole genome shotgun (WGS) entry which is preliminary data.</text>
</comment>
<organism evidence="3 4">
    <name type="scientific">Zostera marina</name>
    <name type="common">Eelgrass</name>
    <dbReference type="NCBI Taxonomy" id="29655"/>
    <lineage>
        <taxon>Eukaryota</taxon>
        <taxon>Viridiplantae</taxon>
        <taxon>Streptophyta</taxon>
        <taxon>Embryophyta</taxon>
        <taxon>Tracheophyta</taxon>
        <taxon>Spermatophyta</taxon>
        <taxon>Magnoliopsida</taxon>
        <taxon>Liliopsida</taxon>
        <taxon>Zosteraceae</taxon>
        <taxon>Zostera</taxon>
    </lineage>
</organism>
<dbReference type="PANTHER" id="PTHR45979">
    <property type="entry name" value="PAP/OAS1 SUBSTRATE-BINDING DOMAIN SUPERFAMILY"/>
    <property type="match status" value="1"/>
</dbReference>
<evidence type="ECO:0000259" key="2">
    <source>
        <dbReference type="Pfam" id="PF26180"/>
    </source>
</evidence>
<accession>A0A0K9PWL2</accession>
<protein>
    <submittedName>
        <fullName evidence="3">Uncharacterized protein</fullName>
    </submittedName>
</protein>
<reference evidence="4" key="1">
    <citation type="journal article" date="2016" name="Nature">
        <title>The genome of the seagrass Zostera marina reveals angiosperm adaptation to the sea.</title>
        <authorList>
            <person name="Olsen J.L."/>
            <person name="Rouze P."/>
            <person name="Verhelst B."/>
            <person name="Lin Y.-C."/>
            <person name="Bayer T."/>
            <person name="Collen J."/>
            <person name="Dattolo E."/>
            <person name="De Paoli E."/>
            <person name="Dittami S."/>
            <person name="Maumus F."/>
            <person name="Michel G."/>
            <person name="Kersting A."/>
            <person name="Lauritano C."/>
            <person name="Lohaus R."/>
            <person name="Toepel M."/>
            <person name="Tonon T."/>
            <person name="Vanneste K."/>
            <person name="Amirebrahimi M."/>
            <person name="Brakel J."/>
            <person name="Bostroem C."/>
            <person name="Chovatia M."/>
            <person name="Grimwood J."/>
            <person name="Jenkins J.W."/>
            <person name="Jueterbock A."/>
            <person name="Mraz A."/>
            <person name="Stam W.T."/>
            <person name="Tice H."/>
            <person name="Bornberg-Bauer E."/>
            <person name="Green P.J."/>
            <person name="Pearson G.A."/>
            <person name="Procaccini G."/>
            <person name="Duarte C.M."/>
            <person name="Schmutz J."/>
            <person name="Reusch T.B.H."/>
            <person name="Van de Peer Y."/>
        </authorList>
    </citation>
    <scope>NUCLEOTIDE SEQUENCE [LARGE SCALE GENOMIC DNA]</scope>
    <source>
        <strain evidence="4">cv. Finnish</strain>
    </source>
</reference>
<dbReference type="InterPro" id="IPR054708">
    <property type="entry name" value="MTPAP-like_central"/>
</dbReference>
<feature type="domain" description="Poly(A) RNA polymerase mitochondrial-like central palm" evidence="1">
    <location>
        <begin position="29"/>
        <end position="148"/>
    </location>
</feature>
<dbReference type="InterPro" id="IPR043519">
    <property type="entry name" value="NT_sf"/>
</dbReference>
<dbReference type="Proteomes" id="UP000036987">
    <property type="component" value="Unassembled WGS sequence"/>
</dbReference>
<dbReference type="OrthoDB" id="273917at2759"/>
<dbReference type="InterPro" id="IPR058920">
    <property type="entry name" value="PAP-OAS1-bd-rel"/>
</dbReference>
<keyword evidence="4" id="KW-1185">Reference proteome</keyword>
<dbReference type="Gene3D" id="1.10.1410.10">
    <property type="match status" value="1"/>
</dbReference>
<dbReference type="SUPFAM" id="SSF81631">
    <property type="entry name" value="PAP/OAS1 substrate-binding domain"/>
    <property type="match status" value="1"/>
</dbReference>
<evidence type="ECO:0000313" key="4">
    <source>
        <dbReference type="Proteomes" id="UP000036987"/>
    </source>
</evidence>
<gene>
    <name evidence="3" type="ORF">ZOSMA_148G00010</name>
</gene>
<name>A0A0K9PWL2_ZOSMR</name>
<dbReference type="SUPFAM" id="SSF81301">
    <property type="entry name" value="Nucleotidyltransferase"/>
    <property type="match status" value="1"/>
</dbReference>
<evidence type="ECO:0000259" key="1">
    <source>
        <dbReference type="Pfam" id="PF22600"/>
    </source>
</evidence>
<dbReference type="InterPro" id="IPR058921">
    <property type="entry name" value="PAP/OAS1-rel"/>
</dbReference>
<dbReference type="Pfam" id="PF26180">
    <property type="entry name" value="PAP-OAS1"/>
    <property type="match status" value="1"/>
</dbReference>
<dbReference type="AlphaFoldDB" id="A0A0K9PWL2"/>